<accession>A0A4C2A6P8</accession>
<protein>
    <submittedName>
        <fullName evidence="2">Uncharacterized protein</fullName>
    </submittedName>
</protein>
<sequence>MEPALKSGARPGTKSKIVAGPEWTASQNREQRQSERPRKVHSEAELELSRSPALTCARVGDEPVLRSISFCCVDFSPLTVTVQTKGSITS</sequence>
<evidence type="ECO:0000313" key="3">
    <source>
        <dbReference type="Proteomes" id="UP000299102"/>
    </source>
</evidence>
<name>A0A4C2A6P8_EUMVA</name>
<feature type="compositionally biased region" description="Basic and acidic residues" evidence="1">
    <location>
        <begin position="29"/>
        <end position="47"/>
    </location>
</feature>
<dbReference type="EMBL" id="BGZK01002680">
    <property type="protein sequence ID" value="GBP95768.1"/>
    <property type="molecule type" value="Genomic_DNA"/>
</dbReference>
<feature type="region of interest" description="Disordered" evidence="1">
    <location>
        <begin position="1"/>
        <end position="47"/>
    </location>
</feature>
<comment type="caution">
    <text evidence="2">The sequence shown here is derived from an EMBL/GenBank/DDBJ whole genome shotgun (WGS) entry which is preliminary data.</text>
</comment>
<evidence type="ECO:0000313" key="2">
    <source>
        <dbReference type="EMBL" id="GBP95768.1"/>
    </source>
</evidence>
<gene>
    <name evidence="2" type="ORF">EVAR_21889_1</name>
</gene>
<evidence type="ECO:0000256" key="1">
    <source>
        <dbReference type="SAM" id="MobiDB-lite"/>
    </source>
</evidence>
<dbReference type="AlphaFoldDB" id="A0A4C2A6P8"/>
<proteinExistence type="predicted"/>
<keyword evidence="3" id="KW-1185">Reference proteome</keyword>
<dbReference type="Proteomes" id="UP000299102">
    <property type="component" value="Unassembled WGS sequence"/>
</dbReference>
<reference evidence="2 3" key="1">
    <citation type="journal article" date="2019" name="Commun. Biol.">
        <title>The bagworm genome reveals a unique fibroin gene that provides high tensile strength.</title>
        <authorList>
            <person name="Kono N."/>
            <person name="Nakamura H."/>
            <person name="Ohtoshi R."/>
            <person name="Tomita M."/>
            <person name="Numata K."/>
            <person name="Arakawa K."/>
        </authorList>
    </citation>
    <scope>NUCLEOTIDE SEQUENCE [LARGE SCALE GENOMIC DNA]</scope>
</reference>
<organism evidence="2 3">
    <name type="scientific">Eumeta variegata</name>
    <name type="common">Bagworm moth</name>
    <name type="synonym">Eumeta japonica</name>
    <dbReference type="NCBI Taxonomy" id="151549"/>
    <lineage>
        <taxon>Eukaryota</taxon>
        <taxon>Metazoa</taxon>
        <taxon>Ecdysozoa</taxon>
        <taxon>Arthropoda</taxon>
        <taxon>Hexapoda</taxon>
        <taxon>Insecta</taxon>
        <taxon>Pterygota</taxon>
        <taxon>Neoptera</taxon>
        <taxon>Endopterygota</taxon>
        <taxon>Lepidoptera</taxon>
        <taxon>Glossata</taxon>
        <taxon>Ditrysia</taxon>
        <taxon>Tineoidea</taxon>
        <taxon>Psychidae</taxon>
        <taxon>Oiketicinae</taxon>
        <taxon>Eumeta</taxon>
    </lineage>
</organism>